<evidence type="ECO:0000256" key="2">
    <source>
        <dbReference type="SAM" id="SignalP"/>
    </source>
</evidence>
<keyword evidence="2" id="KW-0732">Signal</keyword>
<accession>A0A9P6NRM9</accession>
<name>A0A9P6NRM9_9BASI</name>
<evidence type="ECO:0000313" key="3">
    <source>
        <dbReference type="EMBL" id="KAG0148336.1"/>
    </source>
</evidence>
<dbReference type="EMBL" id="MU167238">
    <property type="protein sequence ID" value="KAG0148336.1"/>
    <property type="molecule type" value="Genomic_DNA"/>
</dbReference>
<feature type="region of interest" description="Disordered" evidence="1">
    <location>
        <begin position="26"/>
        <end position="60"/>
    </location>
</feature>
<sequence>MRFSTRSITIFVMAFCLMLTNAQDSTETNKNLNTLSNSKSGGGKVGRDKTAGGGGGAIYDPEREQNILNRVANGLKSGGLTIPGNIVASAGGAPAVPPRFRRALHED</sequence>
<evidence type="ECO:0000313" key="4">
    <source>
        <dbReference type="Proteomes" id="UP000886653"/>
    </source>
</evidence>
<proteinExistence type="predicted"/>
<feature type="signal peptide" evidence="2">
    <location>
        <begin position="1"/>
        <end position="22"/>
    </location>
</feature>
<gene>
    <name evidence="3" type="ORF">CROQUDRAFT_131999</name>
</gene>
<keyword evidence="4" id="KW-1185">Reference proteome</keyword>
<dbReference type="Proteomes" id="UP000886653">
    <property type="component" value="Unassembled WGS sequence"/>
</dbReference>
<comment type="caution">
    <text evidence="3">The sequence shown here is derived from an EMBL/GenBank/DDBJ whole genome shotgun (WGS) entry which is preliminary data.</text>
</comment>
<evidence type="ECO:0000256" key="1">
    <source>
        <dbReference type="SAM" id="MobiDB-lite"/>
    </source>
</evidence>
<feature type="chain" id="PRO_5040237100" evidence="2">
    <location>
        <begin position="23"/>
        <end position="107"/>
    </location>
</feature>
<feature type="compositionally biased region" description="Low complexity" evidence="1">
    <location>
        <begin position="26"/>
        <end position="39"/>
    </location>
</feature>
<dbReference type="AlphaFoldDB" id="A0A9P6NRM9"/>
<organism evidence="3 4">
    <name type="scientific">Cronartium quercuum f. sp. fusiforme G11</name>
    <dbReference type="NCBI Taxonomy" id="708437"/>
    <lineage>
        <taxon>Eukaryota</taxon>
        <taxon>Fungi</taxon>
        <taxon>Dikarya</taxon>
        <taxon>Basidiomycota</taxon>
        <taxon>Pucciniomycotina</taxon>
        <taxon>Pucciniomycetes</taxon>
        <taxon>Pucciniales</taxon>
        <taxon>Coleosporiaceae</taxon>
        <taxon>Cronartium</taxon>
    </lineage>
</organism>
<reference evidence="3" key="1">
    <citation type="submission" date="2013-11" db="EMBL/GenBank/DDBJ databases">
        <title>Genome sequence of the fusiform rust pathogen reveals effectors for host alternation and coevolution with pine.</title>
        <authorList>
            <consortium name="DOE Joint Genome Institute"/>
            <person name="Smith K."/>
            <person name="Pendleton A."/>
            <person name="Kubisiak T."/>
            <person name="Anderson C."/>
            <person name="Salamov A."/>
            <person name="Aerts A."/>
            <person name="Riley R."/>
            <person name="Clum A."/>
            <person name="Lindquist E."/>
            <person name="Ence D."/>
            <person name="Campbell M."/>
            <person name="Kronenberg Z."/>
            <person name="Feau N."/>
            <person name="Dhillon B."/>
            <person name="Hamelin R."/>
            <person name="Burleigh J."/>
            <person name="Smith J."/>
            <person name="Yandell M."/>
            <person name="Nelson C."/>
            <person name="Grigoriev I."/>
            <person name="Davis J."/>
        </authorList>
    </citation>
    <scope>NUCLEOTIDE SEQUENCE</scope>
    <source>
        <strain evidence="3">G11</strain>
    </source>
</reference>
<protein>
    <submittedName>
        <fullName evidence="3">Uncharacterized protein</fullName>
    </submittedName>
</protein>